<proteinExistence type="predicted"/>
<dbReference type="OrthoDB" id="3557758at2759"/>
<feature type="compositionally biased region" description="Basic and acidic residues" evidence="1">
    <location>
        <begin position="9"/>
        <end position="21"/>
    </location>
</feature>
<evidence type="ECO:0000313" key="2">
    <source>
        <dbReference type="EMBL" id="OJZ84202.1"/>
    </source>
</evidence>
<evidence type="ECO:0000313" key="3">
    <source>
        <dbReference type="Proteomes" id="UP000184063"/>
    </source>
</evidence>
<dbReference type="Proteomes" id="UP000184063">
    <property type="component" value="Unassembled WGS sequence"/>
</dbReference>
<name>A0A1M3TBR9_ASPLC</name>
<evidence type="ECO:0000256" key="1">
    <source>
        <dbReference type="SAM" id="MobiDB-lite"/>
    </source>
</evidence>
<dbReference type="EMBL" id="KV878244">
    <property type="protein sequence ID" value="OJZ84202.1"/>
    <property type="molecule type" value="Genomic_DNA"/>
</dbReference>
<organism evidence="2 3">
    <name type="scientific">Aspergillus luchuensis (strain CBS 106.47)</name>
    <dbReference type="NCBI Taxonomy" id="1137211"/>
    <lineage>
        <taxon>Eukaryota</taxon>
        <taxon>Fungi</taxon>
        <taxon>Dikarya</taxon>
        <taxon>Ascomycota</taxon>
        <taxon>Pezizomycotina</taxon>
        <taxon>Eurotiomycetes</taxon>
        <taxon>Eurotiomycetidae</taxon>
        <taxon>Eurotiales</taxon>
        <taxon>Aspergillaceae</taxon>
        <taxon>Aspergillus</taxon>
        <taxon>Aspergillus subgen. Circumdati</taxon>
    </lineage>
</organism>
<feature type="compositionally biased region" description="Low complexity" evidence="1">
    <location>
        <begin position="22"/>
        <end position="45"/>
    </location>
</feature>
<feature type="region of interest" description="Disordered" evidence="1">
    <location>
        <begin position="1"/>
        <end position="120"/>
    </location>
</feature>
<feature type="compositionally biased region" description="Pro residues" evidence="1">
    <location>
        <begin position="51"/>
        <end position="63"/>
    </location>
</feature>
<feature type="compositionally biased region" description="Polar residues" evidence="1">
    <location>
        <begin position="102"/>
        <end position="113"/>
    </location>
</feature>
<dbReference type="VEuPathDB" id="FungiDB:ASPFODRAFT_208724"/>
<protein>
    <submittedName>
        <fullName evidence="2">Uncharacterized protein</fullName>
    </submittedName>
</protein>
<reference evidence="3" key="1">
    <citation type="journal article" date="2017" name="Genome Biol.">
        <title>Comparative genomics reveals high biological diversity and specific adaptations in the industrially and medically important fungal genus Aspergillus.</title>
        <authorList>
            <person name="de Vries R.P."/>
            <person name="Riley R."/>
            <person name="Wiebenga A."/>
            <person name="Aguilar-Osorio G."/>
            <person name="Amillis S."/>
            <person name="Uchima C.A."/>
            <person name="Anderluh G."/>
            <person name="Asadollahi M."/>
            <person name="Askin M."/>
            <person name="Barry K."/>
            <person name="Battaglia E."/>
            <person name="Bayram O."/>
            <person name="Benocci T."/>
            <person name="Braus-Stromeyer S.A."/>
            <person name="Caldana C."/>
            <person name="Canovas D."/>
            <person name="Cerqueira G.C."/>
            <person name="Chen F."/>
            <person name="Chen W."/>
            <person name="Choi C."/>
            <person name="Clum A."/>
            <person name="Dos Santos R.A."/>
            <person name="Damasio A.R."/>
            <person name="Diallinas G."/>
            <person name="Emri T."/>
            <person name="Fekete E."/>
            <person name="Flipphi M."/>
            <person name="Freyberg S."/>
            <person name="Gallo A."/>
            <person name="Gournas C."/>
            <person name="Habgood R."/>
            <person name="Hainaut M."/>
            <person name="Harispe M.L."/>
            <person name="Henrissat B."/>
            <person name="Hilden K.S."/>
            <person name="Hope R."/>
            <person name="Hossain A."/>
            <person name="Karabika E."/>
            <person name="Karaffa L."/>
            <person name="Karanyi Z."/>
            <person name="Krasevec N."/>
            <person name="Kuo A."/>
            <person name="Kusch H."/>
            <person name="LaButti K."/>
            <person name="Lagendijk E.L."/>
            <person name="Lapidus A."/>
            <person name="Levasseur A."/>
            <person name="Lindquist E."/>
            <person name="Lipzen A."/>
            <person name="Logrieco A.F."/>
            <person name="MacCabe A."/>
            <person name="Maekelae M.R."/>
            <person name="Malavazi I."/>
            <person name="Melin P."/>
            <person name="Meyer V."/>
            <person name="Mielnichuk N."/>
            <person name="Miskei M."/>
            <person name="Molnar A.P."/>
            <person name="Mule G."/>
            <person name="Ngan C.Y."/>
            <person name="Orejas M."/>
            <person name="Orosz E."/>
            <person name="Ouedraogo J.P."/>
            <person name="Overkamp K.M."/>
            <person name="Park H.-S."/>
            <person name="Perrone G."/>
            <person name="Piumi F."/>
            <person name="Punt P.J."/>
            <person name="Ram A.F."/>
            <person name="Ramon A."/>
            <person name="Rauscher S."/>
            <person name="Record E."/>
            <person name="Riano-Pachon D.M."/>
            <person name="Robert V."/>
            <person name="Roehrig J."/>
            <person name="Ruller R."/>
            <person name="Salamov A."/>
            <person name="Salih N.S."/>
            <person name="Samson R.A."/>
            <person name="Sandor E."/>
            <person name="Sanguinetti M."/>
            <person name="Schuetze T."/>
            <person name="Sepcic K."/>
            <person name="Shelest E."/>
            <person name="Sherlock G."/>
            <person name="Sophianopoulou V."/>
            <person name="Squina F.M."/>
            <person name="Sun H."/>
            <person name="Susca A."/>
            <person name="Todd R.B."/>
            <person name="Tsang A."/>
            <person name="Unkles S.E."/>
            <person name="van de Wiele N."/>
            <person name="van Rossen-Uffink D."/>
            <person name="Oliveira J.V."/>
            <person name="Vesth T.C."/>
            <person name="Visser J."/>
            <person name="Yu J.-H."/>
            <person name="Zhou M."/>
            <person name="Andersen M.R."/>
            <person name="Archer D.B."/>
            <person name="Baker S.E."/>
            <person name="Benoit I."/>
            <person name="Brakhage A.A."/>
            <person name="Braus G.H."/>
            <person name="Fischer R."/>
            <person name="Frisvad J.C."/>
            <person name="Goldman G.H."/>
            <person name="Houbraken J."/>
            <person name="Oakley B."/>
            <person name="Pocsi I."/>
            <person name="Scazzocchio C."/>
            <person name="Seiboth B."/>
            <person name="vanKuyk P.A."/>
            <person name="Wortman J."/>
            <person name="Dyer P.S."/>
            <person name="Grigoriev I.V."/>
        </authorList>
    </citation>
    <scope>NUCLEOTIDE SEQUENCE [LARGE SCALE GENOMIC DNA]</scope>
    <source>
        <strain evidence="3">CBS 106.47</strain>
    </source>
</reference>
<accession>A0A1M3TBR9</accession>
<gene>
    <name evidence="2" type="ORF">ASPFODRAFT_208724</name>
</gene>
<dbReference type="AlphaFoldDB" id="A0A1M3TBR9"/>
<sequence>MQPQVKGKNQHEREREREREAPSTSTSTTPRPQAHPNPDTTPTSTTRRRPTPFPSHLPRPIVPHPASSRGSRRRTLPPPRPEQLARPLPRHRLDSPIPSRLPQRTSTSTTIEQPTPPRTRLEPIYGAQSYAYWLGRLVTVLNAILYADLFNAPDPVTGIRPPSVFSLAVSRHGYSQRAAALAGLDRGVTGRFRRAFMMLEDACRSEDATRSYRAFGLAFEKAHGPCGQRFRD</sequence>